<dbReference type="GO" id="GO:0006508">
    <property type="term" value="P:proteolysis"/>
    <property type="evidence" value="ECO:0007669"/>
    <property type="project" value="UniProtKB-KW"/>
</dbReference>
<sequence length="229" mass="25009">MFSDEGYTTLFRVRRMPVRLHWSFPLGMLMVGGLRFAPGLWLGYFLLVAGHELGHGLLARRYGCVVTSLDVHGFGGLCSYVGSPTAYQSAVIAWGGVLAQGLLGALTVGVVAVLGPPATEFSAELVHVFTNINLVIAVINLLPLNGLDGGRAWKLPGLWWRRVSHRRTSSPHPDDLAAGFAAKIRQREPGPYRKEPEEEVGRVVRIERGPDGQVRVVAIEDGDDPERLH</sequence>
<feature type="transmembrane region" description="Helical" evidence="7">
    <location>
        <begin position="125"/>
        <end position="144"/>
    </location>
</feature>
<keyword evidence="7" id="KW-1133">Transmembrane helix</keyword>
<dbReference type="PANTHER" id="PTHR39188">
    <property type="entry name" value="MEMBRANE-ASSOCIATED ZINC METALLOPROTEASE M50B"/>
    <property type="match status" value="1"/>
</dbReference>
<keyword evidence="7" id="KW-0472">Membrane</keyword>
<keyword evidence="7" id="KW-0812">Transmembrane</keyword>
<evidence type="ECO:0000313" key="8">
    <source>
        <dbReference type="EMBL" id="AGC71454.1"/>
    </source>
</evidence>
<proteinExistence type="inferred from homology"/>
<keyword evidence="4" id="KW-0378">Hydrolase</keyword>
<dbReference type="AlphaFoldDB" id="L7VVD8"/>
<organism evidence="8">
    <name type="scientific">uncultured bacterium A1Q1_fos_91</name>
    <dbReference type="NCBI Taxonomy" id="1256591"/>
    <lineage>
        <taxon>Bacteria</taxon>
        <taxon>environmental samples</taxon>
    </lineage>
</organism>
<comment type="cofactor">
    <cofactor evidence="1">
        <name>Zn(2+)</name>
        <dbReference type="ChEBI" id="CHEBI:29105"/>
    </cofactor>
</comment>
<name>L7VVD8_9BACT</name>
<keyword evidence="3" id="KW-0645">Protease</keyword>
<evidence type="ECO:0000256" key="7">
    <source>
        <dbReference type="SAM" id="Phobius"/>
    </source>
</evidence>
<evidence type="ECO:0000256" key="2">
    <source>
        <dbReference type="ARBA" id="ARBA00007931"/>
    </source>
</evidence>
<keyword evidence="6" id="KW-0482">Metalloprotease</keyword>
<evidence type="ECO:0000256" key="3">
    <source>
        <dbReference type="ARBA" id="ARBA00022670"/>
    </source>
</evidence>
<accession>L7VVD8</accession>
<comment type="similarity">
    <text evidence="2">Belongs to the peptidase M50B family.</text>
</comment>
<feature type="transmembrane region" description="Helical" evidence="7">
    <location>
        <begin position="20"/>
        <end position="47"/>
    </location>
</feature>
<keyword evidence="5" id="KW-0862">Zinc</keyword>
<evidence type="ECO:0000256" key="4">
    <source>
        <dbReference type="ARBA" id="ARBA00022801"/>
    </source>
</evidence>
<evidence type="ECO:0000256" key="1">
    <source>
        <dbReference type="ARBA" id="ARBA00001947"/>
    </source>
</evidence>
<reference evidence="8" key="1">
    <citation type="submission" date="2012-09" db="EMBL/GenBank/DDBJ databases">
        <title>Metagenomic Characterization of a Microbial Community in Wastewater Detects High Levels of Antibiotic Resistance.</title>
        <authorList>
            <person name="Abrams M."/>
            <person name="Caldwell A."/>
            <person name="Vandaei E."/>
            <person name="Lee W."/>
            <person name="Perrott J."/>
            <person name="Khan S.Y."/>
            <person name="Ta J."/>
            <person name="Romero D."/>
            <person name="Nguyen V."/>
            <person name="Pourmand N."/>
            <person name="Ouverney C.C."/>
        </authorList>
    </citation>
    <scope>NUCLEOTIDE SEQUENCE</scope>
</reference>
<dbReference type="GO" id="GO:0008237">
    <property type="term" value="F:metallopeptidase activity"/>
    <property type="evidence" value="ECO:0007669"/>
    <property type="project" value="UniProtKB-KW"/>
</dbReference>
<dbReference type="PANTHER" id="PTHR39188:SF3">
    <property type="entry name" value="STAGE IV SPORULATION PROTEIN FB"/>
    <property type="match status" value="1"/>
</dbReference>
<feature type="transmembrane region" description="Helical" evidence="7">
    <location>
        <begin position="91"/>
        <end position="113"/>
    </location>
</feature>
<evidence type="ECO:0000256" key="6">
    <source>
        <dbReference type="ARBA" id="ARBA00023049"/>
    </source>
</evidence>
<protein>
    <submittedName>
        <fullName evidence="8">Peptidase M50</fullName>
    </submittedName>
</protein>
<dbReference type="EMBL" id="JX649873">
    <property type="protein sequence ID" value="AGC71454.1"/>
    <property type="molecule type" value="Genomic_DNA"/>
</dbReference>
<evidence type="ECO:0000256" key="5">
    <source>
        <dbReference type="ARBA" id="ARBA00022833"/>
    </source>
</evidence>